<accession>A0AAI9ULA6</accession>
<evidence type="ECO:0000256" key="1">
    <source>
        <dbReference type="SAM" id="MobiDB-lite"/>
    </source>
</evidence>
<reference evidence="2" key="1">
    <citation type="submission" date="2016-11" db="EMBL/GenBank/DDBJ databases">
        <title>The genome sequence of Colletotrichum cuscutae.</title>
        <authorList>
            <person name="Baroncelli R."/>
        </authorList>
    </citation>
    <scope>NUCLEOTIDE SEQUENCE</scope>
    <source>
        <strain evidence="2">IMI 304802</strain>
    </source>
</reference>
<name>A0AAI9ULA6_9PEZI</name>
<dbReference type="Proteomes" id="UP001239213">
    <property type="component" value="Unassembled WGS sequence"/>
</dbReference>
<evidence type="ECO:0000313" key="3">
    <source>
        <dbReference type="Proteomes" id="UP001239213"/>
    </source>
</evidence>
<evidence type="ECO:0000313" key="2">
    <source>
        <dbReference type="EMBL" id="KAK1460449.1"/>
    </source>
</evidence>
<proteinExistence type="predicted"/>
<sequence length="200" mass="21636">MYNIKTPWNAPKDHRGIPRVQLPALLSCHLFPTSQTVVTREHSFPHTAVNPPFPPAQQTTQPLDAQPRPLLSLPREFFCRGSGKGAGCGVDDFHHGGVEAGVRIELGERKRRGRAGLEPVTAKVEKAAVGPVARGEEEDQQQKAAVDAGPVEEIGADEEEEDEGRRGVGWDEEEGEPAVRELSAEITTIGRGIASRCSPP</sequence>
<comment type="caution">
    <text evidence="2">The sequence shown here is derived from an EMBL/GenBank/DDBJ whole genome shotgun (WGS) entry which is preliminary data.</text>
</comment>
<keyword evidence="3" id="KW-1185">Reference proteome</keyword>
<feature type="region of interest" description="Disordered" evidence="1">
    <location>
        <begin position="130"/>
        <end position="179"/>
    </location>
</feature>
<dbReference type="EMBL" id="MPDP01000274">
    <property type="protein sequence ID" value="KAK1460449.1"/>
    <property type="molecule type" value="Genomic_DNA"/>
</dbReference>
<gene>
    <name evidence="2" type="ORF">CCUS01_08967</name>
</gene>
<dbReference type="AlphaFoldDB" id="A0AAI9ULA6"/>
<protein>
    <submittedName>
        <fullName evidence="2">Uncharacterized protein</fullName>
    </submittedName>
</protein>
<organism evidence="2 3">
    <name type="scientific">Colletotrichum cuscutae</name>
    <dbReference type="NCBI Taxonomy" id="1209917"/>
    <lineage>
        <taxon>Eukaryota</taxon>
        <taxon>Fungi</taxon>
        <taxon>Dikarya</taxon>
        <taxon>Ascomycota</taxon>
        <taxon>Pezizomycotina</taxon>
        <taxon>Sordariomycetes</taxon>
        <taxon>Hypocreomycetidae</taxon>
        <taxon>Glomerellales</taxon>
        <taxon>Glomerellaceae</taxon>
        <taxon>Colletotrichum</taxon>
        <taxon>Colletotrichum acutatum species complex</taxon>
    </lineage>
</organism>